<protein>
    <submittedName>
        <fullName evidence="2">Uncharacterized protein</fullName>
    </submittedName>
</protein>
<name>A0A9P5YL21_9AGAR</name>
<gene>
    <name evidence="2" type="ORF">BDN70DRAFT_888492</name>
</gene>
<evidence type="ECO:0000313" key="3">
    <source>
        <dbReference type="Proteomes" id="UP000807469"/>
    </source>
</evidence>
<reference evidence="2" key="1">
    <citation type="submission" date="2020-11" db="EMBL/GenBank/DDBJ databases">
        <authorList>
            <consortium name="DOE Joint Genome Institute"/>
            <person name="Ahrendt S."/>
            <person name="Riley R."/>
            <person name="Andreopoulos W."/>
            <person name="Labutti K."/>
            <person name="Pangilinan J."/>
            <person name="Ruiz-Duenas F.J."/>
            <person name="Barrasa J.M."/>
            <person name="Sanchez-Garcia M."/>
            <person name="Camarero S."/>
            <person name="Miyauchi S."/>
            <person name="Serrano A."/>
            <person name="Linde D."/>
            <person name="Babiker R."/>
            <person name="Drula E."/>
            <person name="Ayuso-Fernandez I."/>
            <person name="Pacheco R."/>
            <person name="Padilla G."/>
            <person name="Ferreira P."/>
            <person name="Barriuso J."/>
            <person name="Kellner H."/>
            <person name="Castanera R."/>
            <person name="Alfaro M."/>
            <person name="Ramirez L."/>
            <person name="Pisabarro A.G."/>
            <person name="Kuo A."/>
            <person name="Tritt A."/>
            <person name="Lipzen A."/>
            <person name="He G."/>
            <person name="Yan M."/>
            <person name="Ng V."/>
            <person name="Cullen D."/>
            <person name="Martin F."/>
            <person name="Rosso M.-N."/>
            <person name="Henrissat B."/>
            <person name="Hibbett D."/>
            <person name="Martinez A.T."/>
            <person name="Grigoriev I.V."/>
        </authorList>
    </citation>
    <scope>NUCLEOTIDE SEQUENCE</scope>
    <source>
        <strain evidence="2">CIRM-BRFM 674</strain>
    </source>
</reference>
<keyword evidence="3" id="KW-1185">Reference proteome</keyword>
<evidence type="ECO:0000256" key="1">
    <source>
        <dbReference type="SAM" id="MobiDB-lite"/>
    </source>
</evidence>
<sequence length="61" mass="6842">MSTSGAERISEGGYEHGRVREHQENLMVKRTGGKNESINEIGDRKQKARVMNDSSWVPIAI</sequence>
<dbReference type="EMBL" id="MU155769">
    <property type="protein sequence ID" value="KAF9471057.1"/>
    <property type="molecule type" value="Genomic_DNA"/>
</dbReference>
<organism evidence="2 3">
    <name type="scientific">Pholiota conissans</name>
    <dbReference type="NCBI Taxonomy" id="109636"/>
    <lineage>
        <taxon>Eukaryota</taxon>
        <taxon>Fungi</taxon>
        <taxon>Dikarya</taxon>
        <taxon>Basidiomycota</taxon>
        <taxon>Agaricomycotina</taxon>
        <taxon>Agaricomycetes</taxon>
        <taxon>Agaricomycetidae</taxon>
        <taxon>Agaricales</taxon>
        <taxon>Agaricineae</taxon>
        <taxon>Strophariaceae</taxon>
        <taxon>Pholiota</taxon>
    </lineage>
</organism>
<feature type="compositionally biased region" description="Basic and acidic residues" evidence="1">
    <location>
        <begin position="8"/>
        <end position="24"/>
    </location>
</feature>
<feature type="region of interest" description="Disordered" evidence="1">
    <location>
        <begin position="1"/>
        <end position="54"/>
    </location>
</feature>
<proteinExistence type="predicted"/>
<comment type="caution">
    <text evidence="2">The sequence shown here is derived from an EMBL/GenBank/DDBJ whole genome shotgun (WGS) entry which is preliminary data.</text>
</comment>
<evidence type="ECO:0000313" key="2">
    <source>
        <dbReference type="EMBL" id="KAF9471057.1"/>
    </source>
</evidence>
<dbReference type="AlphaFoldDB" id="A0A9P5YL21"/>
<dbReference type="Proteomes" id="UP000807469">
    <property type="component" value="Unassembled WGS sequence"/>
</dbReference>
<accession>A0A9P5YL21</accession>